<evidence type="ECO:0000259" key="1">
    <source>
        <dbReference type="Pfam" id="PF02538"/>
    </source>
</evidence>
<accession>A0A0U3FPR2</accession>
<evidence type="ECO:0000313" key="3">
    <source>
        <dbReference type="Proteomes" id="UP000065151"/>
    </source>
</evidence>
<proteinExistence type="predicted"/>
<dbReference type="GO" id="GO:0005829">
    <property type="term" value="C:cytosol"/>
    <property type="evidence" value="ECO:0007669"/>
    <property type="project" value="TreeGrafter"/>
</dbReference>
<organism evidence="2">
    <name type="scientific">Pseudarthrobacter sulfonivorans</name>
    <dbReference type="NCBI Taxonomy" id="121292"/>
    <lineage>
        <taxon>Bacteria</taxon>
        <taxon>Bacillati</taxon>
        <taxon>Actinomycetota</taxon>
        <taxon>Actinomycetes</taxon>
        <taxon>Micrococcales</taxon>
        <taxon>Micrococcaceae</taxon>
        <taxon>Pseudarthrobacter</taxon>
    </lineage>
</organism>
<dbReference type="PANTHER" id="PTHR11365">
    <property type="entry name" value="5-OXOPROLINASE RELATED"/>
    <property type="match status" value="1"/>
</dbReference>
<protein>
    <recommendedName>
        <fullName evidence="1">Hydantoinase B/oxoprolinase domain-containing protein</fullName>
    </recommendedName>
</protein>
<dbReference type="GO" id="GO:0017168">
    <property type="term" value="F:5-oxoprolinase (ATP-hydrolyzing) activity"/>
    <property type="evidence" value="ECO:0007669"/>
    <property type="project" value="TreeGrafter"/>
</dbReference>
<dbReference type="Pfam" id="PF02538">
    <property type="entry name" value="Hydantoinase_B"/>
    <property type="match status" value="1"/>
</dbReference>
<feature type="domain" description="Hydantoinase B/oxoprolinase" evidence="1">
    <location>
        <begin position="8"/>
        <end position="528"/>
    </location>
</feature>
<dbReference type="PANTHER" id="PTHR11365:SF23">
    <property type="entry name" value="HYPOTHETICAL 5-OXOPROLINASE (EUROFUNG)-RELATED"/>
    <property type="match status" value="1"/>
</dbReference>
<dbReference type="Proteomes" id="UP000065151">
    <property type="component" value="Chromosome"/>
</dbReference>
<dbReference type="InterPro" id="IPR003692">
    <property type="entry name" value="Hydantoinase_B"/>
</dbReference>
<dbReference type="AlphaFoldDB" id="A0A0U3FPR2"/>
<name>A0A0U3FPR2_9MICC</name>
<dbReference type="GO" id="GO:0006749">
    <property type="term" value="P:glutathione metabolic process"/>
    <property type="evidence" value="ECO:0007669"/>
    <property type="project" value="TreeGrafter"/>
</dbReference>
<reference evidence="2 3" key="1">
    <citation type="submission" date="2015-12" db="EMBL/GenBank/DDBJ databases">
        <authorList>
            <person name="Shamseldin A."/>
            <person name="Moawad H."/>
            <person name="Abd El-Rahim W.M."/>
            <person name="Sadowsky M.J."/>
        </authorList>
    </citation>
    <scope>NUCLEOTIDE SEQUENCE [LARGE SCALE GENOMIC DNA]</scope>
    <source>
        <strain evidence="2 3">Ar51</strain>
    </source>
</reference>
<dbReference type="EMBL" id="CP013747">
    <property type="protein sequence ID" value="ALV40839.1"/>
    <property type="molecule type" value="Genomic_DNA"/>
</dbReference>
<evidence type="ECO:0000313" key="2">
    <source>
        <dbReference type="EMBL" id="ALV40839.1"/>
    </source>
</evidence>
<sequence length="556" mass="59379">MKITNKVDSVTVQVIGNALLSIADEVGSVLKQASYSTNIKERSDCSTAVFNKNGRLVAQAEHIPIHMGSMKGAVDELQRARGFDSLKPGDVYITNDPYSGGGTHLPDITMVAPVFREGELIGFSANIAHHSDVGGHVAGSNSGDSTSIFQEGLRIPLVRFTDALGVNEDILAFVTLNSRLPEERRGDLLAQSSAVGIGATRLVELHDKYGTETMESAQEELLEYGKRRLAAAVAALPDGNYSYSDWLDSDVAGEDPIPVAVTVRVAGDNIELDFEGTGREAKVAVNVVRSALEATVYYSLKAALDPDIPANGGFFDSIKILAPLGSLLNPKAPAPVAARTDACQRVADVIMGALAQAIPTRIPAGSHSSITFVTFSGGKEDFFVYPEVVAGGFGARPNKDGMDAVQVHVTNSSNLPIEALELEYPLMVESYELIPDSGGAGEFRGGLGVRRDIRIMGDEAEFSAHADRQTYPPRGFEGGLDGTPGRFILRPGTPQEEILSSGRVSGIKLYRDDILRIESPGSGGFGLPQNRDRGKIDTDIREHRISAEAAEKDYGH</sequence>
<dbReference type="InterPro" id="IPR045079">
    <property type="entry name" value="Oxoprolinase-like"/>
</dbReference>
<dbReference type="RefSeq" id="WP_058930007.1">
    <property type="nucleotide sequence ID" value="NZ_CP013747.1"/>
</dbReference>
<dbReference type="KEGG" id="psul:AU252_06400"/>
<gene>
    <name evidence="2" type="ORF">AU252_06400</name>
</gene>
<dbReference type="STRING" id="121292.AU252_06400"/>